<dbReference type="PANTHER" id="PTHR47537:SF2">
    <property type="entry name" value="CUBILIN"/>
    <property type="match status" value="1"/>
</dbReference>
<gene>
    <name evidence="5" type="primary">LOC117142876</name>
</gene>
<dbReference type="SMART" id="SM00042">
    <property type="entry name" value="CUB"/>
    <property type="match status" value="2"/>
</dbReference>
<dbReference type="InterPro" id="IPR000859">
    <property type="entry name" value="CUB_dom"/>
</dbReference>
<dbReference type="Pfam" id="PF00431">
    <property type="entry name" value="CUB"/>
    <property type="match status" value="3"/>
</dbReference>
<dbReference type="InterPro" id="IPR035914">
    <property type="entry name" value="Sperma_CUB_dom_sf"/>
</dbReference>
<dbReference type="PANTHER" id="PTHR47537">
    <property type="entry name" value="CUBILIN"/>
    <property type="match status" value="1"/>
</dbReference>
<dbReference type="FunFam" id="2.60.120.290:FF:000108">
    <property type="entry name" value="SOL-1 related protein"/>
    <property type="match status" value="1"/>
</dbReference>
<feature type="domain" description="CUB" evidence="3">
    <location>
        <begin position="425"/>
        <end position="561"/>
    </location>
</feature>
<sequence>MLMAASAPVKPQLKFNVAPAQKGRGARFYARSGLFLYRTWDIGSAQLGDRIMESCFTVSHWPLTMPAASLALGLAVVLLATGSGQSQQTVANSKQSHLWLDCSCLHLSERNATQWGRLAINASHSLGAKNNCLMIFIAGMDDELVAFQLEQLQLRAGCLDSVDIFPYLREPVIENATLAADTFCQHSRERSATPIYSAGRLLGLRLRFQQPPTDLASWNLTLSASYRFLKRENFRTDGRLVPHSFCDFYFFASLSSEEGNVGQGYFHSPQFPAHYPAHIKCAYKFIGRPDTHVEILFEELQLPPVVSGGCQLDAITLFDAESAHMNSVIDVICSSRPTRRLVSTGPDLLLEFNASSNRTAKGFRGKYKFVSNELGVPNASVPPPAVLEAASVVAKQEKLQQEQAKENSLSSDVELSKPGRSFEQCKQTFDSRVNKSGIFDSNQLLLAKHALGGVVIGGSRVLQCRYEFEAQAPERVQIRFHDFNVPTEHENSTGCQPGDALHVVTELRGRYETQELLCGAFLPNPLMSSGPQLHLQFVGKYPPTMTNKVQYYGFRAEYRFLTNFGIMSGVQTEGCSFVYNSSERISGLFHSPNFPGLYLENVVCNYYFYGASDERVVLHFTYFDVEGIGTCDHQTASDYIEFSNFMSTDRKFSRYCGKLPDFEMRSDGRFFRVTLHSNDRFVAIGFRALYTFETVPVNNSIGDFRDNASMQSFVSTASTQPVVDLSKLIACILCTYKAYQYYV</sequence>
<evidence type="ECO:0000259" key="3">
    <source>
        <dbReference type="PROSITE" id="PS01180"/>
    </source>
</evidence>
<dbReference type="CTD" id="41513"/>
<accession>A0A6P8K2S4</accession>
<dbReference type="GO" id="GO:0005886">
    <property type="term" value="C:plasma membrane"/>
    <property type="evidence" value="ECO:0007669"/>
    <property type="project" value="TreeGrafter"/>
</dbReference>
<comment type="caution">
    <text evidence="2">Lacks conserved residue(s) required for the propagation of feature annotation.</text>
</comment>
<dbReference type="GeneID" id="117142876"/>
<keyword evidence="1" id="KW-1015">Disulfide bond</keyword>
<keyword evidence="4" id="KW-1185">Reference proteome</keyword>
<dbReference type="CDD" id="cd00041">
    <property type="entry name" value="CUB"/>
    <property type="match status" value="3"/>
</dbReference>
<evidence type="ECO:0000313" key="4">
    <source>
        <dbReference type="Proteomes" id="UP000515162"/>
    </source>
</evidence>
<dbReference type="Proteomes" id="UP000515162">
    <property type="component" value="Chromosome 3R"/>
</dbReference>
<dbReference type="PROSITE" id="PS01180">
    <property type="entry name" value="CUB"/>
    <property type="match status" value="3"/>
</dbReference>
<dbReference type="SUPFAM" id="SSF49854">
    <property type="entry name" value="Spermadhesin, CUB domain"/>
    <property type="match status" value="3"/>
</dbReference>
<organism evidence="4 5">
    <name type="scientific">Drosophila mauritiana</name>
    <name type="common">Fruit fly</name>
    <dbReference type="NCBI Taxonomy" id="7226"/>
    <lineage>
        <taxon>Eukaryota</taxon>
        <taxon>Metazoa</taxon>
        <taxon>Ecdysozoa</taxon>
        <taxon>Arthropoda</taxon>
        <taxon>Hexapoda</taxon>
        <taxon>Insecta</taxon>
        <taxon>Pterygota</taxon>
        <taxon>Neoptera</taxon>
        <taxon>Endopterygota</taxon>
        <taxon>Diptera</taxon>
        <taxon>Brachycera</taxon>
        <taxon>Muscomorpha</taxon>
        <taxon>Ephydroidea</taxon>
        <taxon>Drosophilidae</taxon>
        <taxon>Drosophila</taxon>
        <taxon>Sophophora</taxon>
    </lineage>
</organism>
<dbReference type="RefSeq" id="XP_033163038.1">
    <property type="nucleotide sequence ID" value="XM_033307147.1"/>
</dbReference>
<proteinExistence type="predicted"/>
<reference evidence="5" key="1">
    <citation type="submission" date="2025-08" db="UniProtKB">
        <authorList>
            <consortium name="RefSeq"/>
        </authorList>
    </citation>
    <scope>IDENTIFICATION</scope>
    <source>
        <strain evidence="5">Mau12</strain>
        <tissue evidence="5">Whole Body</tissue>
    </source>
</reference>
<name>A0A6P8K2S4_DROMA</name>
<dbReference type="AlphaFoldDB" id="A0A6P8K2S4"/>
<feature type="domain" description="CUB" evidence="3">
    <location>
        <begin position="246"/>
        <end position="370"/>
    </location>
</feature>
<dbReference type="Gene3D" id="2.60.120.290">
    <property type="entry name" value="Spermadhesin, CUB domain"/>
    <property type="match status" value="3"/>
</dbReference>
<protein>
    <submittedName>
        <fullName evidence="5">Suppressor of lurcher protein 1</fullName>
    </submittedName>
</protein>
<evidence type="ECO:0000256" key="1">
    <source>
        <dbReference type="ARBA" id="ARBA00023157"/>
    </source>
</evidence>
<evidence type="ECO:0000256" key="2">
    <source>
        <dbReference type="PROSITE-ProRule" id="PRU00059"/>
    </source>
</evidence>
<dbReference type="FunFam" id="2.60.120.290:FF:000097">
    <property type="entry name" value="SOL-1 related protein"/>
    <property type="match status" value="1"/>
</dbReference>
<feature type="domain" description="CUB" evidence="3">
    <location>
        <begin position="575"/>
        <end position="693"/>
    </location>
</feature>
<evidence type="ECO:0000313" key="5">
    <source>
        <dbReference type="RefSeq" id="XP_033163038.1"/>
    </source>
</evidence>
<dbReference type="InterPro" id="IPR053207">
    <property type="entry name" value="Non-NMDA_GluR_Accessory"/>
</dbReference>